<accession>A0ABT7EFL7</accession>
<dbReference type="EMBL" id="JASJUT010000001">
    <property type="protein sequence ID" value="MDK2594067.1"/>
    <property type="molecule type" value="Genomic_DNA"/>
</dbReference>
<dbReference type="RefSeq" id="WP_023401155.1">
    <property type="nucleotide sequence ID" value="NZ_JASJUT010000001.1"/>
</dbReference>
<evidence type="ECO:0000256" key="1">
    <source>
        <dbReference type="SAM" id="SignalP"/>
    </source>
</evidence>
<evidence type="ECO:0000313" key="2">
    <source>
        <dbReference type="EMBL" id="MDK2594067.1"/>
    </source>
</evidence>
<feature type="signal peptide" evidence="1">
    <location>
        <begin position="1"/>
        <end position="23"/>
    </location>
</feature>
<dbReference type="GeneID" id="29919690"/>
<dbReference type="Proteomes" id="UP001231915">
    <property type="component" value="Unassembled WGS sequence"/>
</dbReference>
<reference evidence="2 3" key="1">
    <citation type="submission" date="2023-05" db="EMBL/GenBank/DDBJ databases">
        <title>Pseudoalteromonas ardens sp. nov., Pseudoalteromonas obscura sp. nov., and Pseudoalteromonas umbrosa sp. nov., isolated from the coral Montipora capitata.</title>
        <authorList>
            <person name="Thomas E.M."/>
            <person name="Smith E.M."/>
            <person name="Papke E."/>
            <person name="Shlafstein M.D."/>
            <person name="Oline D.K."/>
            <person name="Videau P."/>
            <person name="Saw J.H."/>
            <person name="Strangman W.K."/>
            <person name="Ushijima B."/>
        </authorList>
    </citation>
    <scope>NUCLEOTIDE SEQUENCE [LARGE SCALE GENOMIC DNA]</scope>
    <source>
        <strain evidence="2 3">P94</strain>
    </source>
</reference>
<organism evidence="2 3">
    <name type="scientific">Pseudoalteromonas obscura</name>
    <dbReference type="NCBI Taxonomy" id="3048491"/>
    <lineage>
        <taxon>Bacteria</taxon>
        <taxon>Pseudomonadati</taxon>
        <taxon>Pseudomonadota</taxon>
        <taxon>Gammaproteobacteria</taxon>
        <taxon>Alteromonadales</taxon>
        <taxon>Pseudoalteromonadaceae</taxon>
        <taxon>Pseudoalteromonas</taxon>
    </lineage>
</organism>
<protein>
    <submittedName>
        <fullName evidence="2">Uncharacterized protein</fullName>
    </submittedName>
</protein>
<name>A0ABT7EFL7_9GAMM</name>
<gene>
    <name evidence="2" type="ORF">QNM18_03155</name>
</gene>
<proteinExistence type="predicted"/>
<evidence type="ECO:0000313" key="3">
    <source>
        <dbReference type="Proteomes" id="UP001231915"/>
    </source>
</evidence>
<feature type="chain" id="PRO_5046076657" evidence="1">
    <location>
        <begin position="24"/>
        <end position="66"/>
    </location>
</feature>
<keyword evidence="1" id="KW-0732">Signal</keyword>
<comment type="caution">
    <text evidence="2">The sequence shown here is derived from an EMBL/GenBank/DDBJ whole genome shotgun (WGS) entry which is preliminary data.</text>
</comment>
<keyword evidence="3" id="KW-1185">Reference proteome</keyword>
<sequence length="66" mass="7384">MIKSILAATALIVATSIPTNANAYEEILVECYKNGRLLWSDVFESYNESRTAEKICRRIGGEPISY</sequence>